<evidence type="ECO:0000313" key="2">
    <source>
        <dbReference type="Proteomes" id="UP000663814"/>
    </source>
</evidence>
<protein>
    <recommendedName>
        <fullName evidence="3">Lipoprotein</fullName>
    </recommendedName>
</protein>
<gene>
    <name evidence="1" type="ORF">I4W93_013940</name>
</gene>
<keyword evidence="2" id="KW-1185">Reference proteome</keyword>
<dbReference type="PROSITE" id="PS51257">
    <property type="entry name" value="PROKAR_LIPOPROTEIN"/>
    <property type="match status" value="1"/>
</dbReference>
<dbReference type="Proteomes" id="UP000663814">
    <property type="component" value="Unassembled WGS sequence"/>
</dbReference>
<name>A0ABS7XAW9_9GAMM</name>
<evidence type="ECO:0008006" key="3">
    <source>
        <dbReference type="Google" id="ProtNLM"/>
    </source>
</evidence>
<dbReference type="RefSeq" id="WP_205312855.1">
    <property type="nucleotide sequence ID" value="NZ_JAERPS020000005.1"/>
</dbReference>
<proteinExistence type="predicted"/>
<reference evidence="1 2" key="1">
    <citation type="submission" date="2020-12" db="EMBL/GenBank/DDBJ databases">
        <authorList>
            <person name="Ruan W."/>
            <person name="Khan S.A."/>
            <person name="Jeon C.O."/>
        </authorList>
    </citation>
    <scope>NUCLEOTIDE SEQUENCE [LARGE SCALE GENOMIC DNA]</scope>
    <source>
        <strain evidence="1 2">MA-13</strain>
    </source>
</reference>
<evidence type="ECO:0000313" key="1">
    <source>
        <dbReference type="EMBL" id="MBZ9612699.1"/>
    </source>
</evidence>
<accession>A0ABS7XAW9</accession>
<comment type="caution">
    <text evidence="1">The sequence shown here is derived from an EMBL/GenBank/DDBJ whole genome shotgun (WGS) entry which is preliminary data.</text>
</comment>
<dbReference type="EMBL" id="JAERPS020000005">
    <property type="protein sequence ID" value="MBZ9612699.1"/>
    <property type="molecule type" value="Genomic_DNA"/>
</dbReference>
<organism evidence="1 2">
    <name type="scientific">Rheinheimera maricola</name>
    <dbReference type="NCBI Taxonomy" id="2793282"/>
    <lineage>
        <taxon>Bacteria</taxon>
        <taxon>Pseudomonadati</taxon>
        <taxon>Pseudomonadota</taxon>
        <taxon>Gammaproteobacteria</taxon>
        <taxon>Chromatiales</taxon>
        <taxon>Chromatiaceae</taxon>
        <taxon>Rheinheimera</taxon>
    </lineage>
</organism>
<sequence>MDCFNKRFGLTALAAVFFVAGCASNKVKVRPVPEKIVSDFTVFAKLDVTPEGRYFFRDFSFGAVSNVINLNTLRHNIKTALVKCDEGISAGDKKTDEDPECKQDKLAMFRIKNIKHNTISFDEELFEKALAEALVAQPREQLIAEFNKIYHQSPQFFADKQAEFDKRWQYLNAKLPGALVVNDNSQLYDGTPKVYIVKNDPIRTYSGASFFWQSSNEFRSKLQEVANNDYAKTRFTLRCEGLESFFHTISGCEQEWGPLDELEIKPVVYKIDRVRNYGYAPMFKASDTYVSATSDRHGVMTLTNLTDSYVTIDSLSLYVGDEIKNLSNLNLSLPPRSINKDIMLHKYSIYSRKSFNNIRKADLVKSINIGMAIKYKVVDTNVEKTLFKTGDVKYKDMPGWVI</sequence>
<reference evidence="1 2" key="2">
    <citation type="submission" date="2021-08" db="EMBL/GenBank/DDBJ databases">
        <title>Rheinheimera aquimaris sp. nov., isolated from seawater of the East Sea in Korea.</title>
        <authorList>
            <person name="Kim K.H."/>
            <person name="Wenting R."/>
            <person name="Kim K.R."/>
            <person name="Jeon C.O."/>
        </authorList>
    </citation>
    <scope>NUCLEOTIDE SEQUENCE [LARGE SCALE GENOMIC DNA]</scope>
    <source>
        <strain evidence="1 2">MA-13</strain>
    </source>
</reference>